<keyword evidence="12" id="KW-0269">Exonuclease</keyword>
<evidence type="ECO:0000256" key="17">
    <source>
        <dbReference type="ARBA" id="ARBA00023242"/>
    </source>
</evidence>
<comment type="cofactor">
    <cofactor evidence="1 19">
        <name>[4Fe-4S] cluster</name>
        <dbReference type="ChEBI" id="CHEBI:49883"/>
    </cofactor>
</comment>
<evidence type="ECO:0000256" key="19">
    <source>
        <dbReference type="RuleBase" id="RU000442"/>
    </source>
</evidence>
<evidence type="ECO:0000256" key="10">
    <source>
        <dbReference type="ARBA" id="ARBA00022801"/>
    </source>
</evidence>
<evidence type="ECO:0000256" key="7">
    <source>
        <dbReference type="ARBA" id="ARBA00022722"/>
    </source>
</evidence>
<keyword evidence="4 19" id="KW-0004">4Fe-4S</keyword>
<dbReference type="Gene3D" id="3.30.342.10">
    <property type="entry name" value="DNA Polymerase, chain B, domain 1"/>
    <property type="match status" value="1"/>
</dbReference>
<dbReference type="SMART" id="SM00486">
    <property type="entry name" value="POLBc"/>
    <property type="match status" value="1"/>
</dbReference>
<evidence type="ECO:0000256" key="11">
    <source>
        <dbReference type="ARBA" id="ARBA00022833"/>
    </source>
</evidence>
<dbReference type="Gene3D" id="3.30.420.10">
    <property type="entry name" value="Ribonuclease H-like superfamily/Ribonuclease H"/>
    <property type="match status" value="1"/>
</dbReference>
<evidence type="ECO:0000256" key="13">
    <source>
        <dbReference type="ARBA" id="ARBA00022932"/>
    </source>
</evidence>
<dbReference type="InterPro" id="IPR050240">
    <property type="entry name" value="DNA_pol_type-B"/>
</dbReference>
<comment type="subcellular location">
    <subcellularLocation>
        <location evidence="2 19">Nucleus</location>
    </subcellularLocation>
</comment>
<evidence type="ECO:0000259" key="21">
    <source>
        <dbReference type="Pfam" id="PF03104"/>
    </source>
</evidence>
<evidence type="ECO:0000256" key="8">
    <source>
        <dbReference type="ARBA" id="ARBA00022723"/>
    </source>
</evidence>
<gene>
    <name evidence="24" type="primary">POLD1</name>
    <name evidence="24" type="ORF">TCON_0570</name>
</gene>
<protein>
    <recommendedName>
        <fullName evidence="19">DNA polymerase</fullName>
        <ecNumber evidence="19">2.7.7.7</ecNumber>
    </recommendedName>
</protein>
<evidence type="ECO:0000256" key="16">
    <source>
        <dbReference type="ARBA" id="ARBA00023125"/>
    </source>
</evidence>
<dbReference type="Pfam" id="PF14260">
    <property type="entry name" value="zf-C4pol"/>
    <property type="match status" value="1"/>
</dbReference>
<evidence type="ECO:0000259" key="22">
    <source>
        <dbReference type="Pfam" id="PF14260"/>
    </source>
</evidence>
<keyword evidence="14 19" id="KW-0408">Iron</keyword>
<keyword evidence="8 19" id="KW-0479">Metal-binding</keyword>
<evidence type="ECO:0000256" key="5">
    <source>
        <dbReference type="ARBA" id="ARBA00022679"/>
    </source>
</evidence>
<dbReference type="InterPro" id="IPR025687">
    <property type="entry name" value="Znf-C4pol"/>
</dbReference>
<feature type="domain" description="DNA-directed DNA polymerase family B multifunctional" evidence="20">
    <location>
        <begin position="419"/>
        <end position="883"/>
    </location>
</feature>
<evidence type="ECO:0000256" key="2">
    <source>
        <dbReference type="ARBA" id="ARBA00004123"/>
    </source>
</evidence>
<keyword evidence="13 19" id="KW-0239">DNA-directed DNA polymerase</keyword>
<feature type="domain" description="DNA-directed DNA polymerase family B exonuclease" evidence="21">
    <location>
        <begin position="128"/>
        <end position="354"/>
    </location>
</feature>
<evidence type="ECO:0000256" key="14">
    <source>
        <dbReference type="ARBA" id="ARBA00023004"/>
    </source>
</evidence>
<keyword evidence="25" id="KW-1185">Reference proteome</keyword>
<dbReference type="PANTHER" id="PTHR10322">
    <property type="entry name" value="DNA POLYMERASE CATALYTIC SUBUNIT"/>
    <property type="match status" value="1"/>
</dbReference>
<comment type="caution">
    <text evidence="24">The sequence shown here is derived from an EMBL/GenBank/DDBJ whole genome shotgun (WGS) entry which is preliminary data.</text>
</comment>
<dbReference type="SUPFAM" id="SSF56672">
    <property type="entry name" value="DNA/RNA polymerases"/>
    <property type="match status" value="1"/>
</dbReference>
<evidence type="ECO:0000256" key="6">
    <source>
        <dbReference type="ARBA" id="ARBA00022695"/>
    </source>
</evidence>
<dbReference type="PRINTS" id="PR00106">
    <property type="entry name" value="DNAPOLB"/>
</dbReference>
<evidence type="ECO:0000313" key="25">
    <source>
        <dbReference type="Proteomes" id="UP001516464"/>
    </source>
</evidence>
<evidence type="ECO:0000256" key="9">
    <source>
        <dbReference type="ARBA" id="ARBA00022771"/>
    </source>
</evidence>
<keyword evidence="6 19" id="KW-0548">Nucleotidyltransferase</keyword>
<dbReference type="InterPro" id="IPR006172">
    <property type="entry name" value="DNA-dir_DNA_pol_B"/>
</dbReference>
<dbReference type="InterPro" id="IPR043502">
    <property type="entry name" value="DNA/RNA_pol_sf"/>
</dbReference>
<proteinExistence type="inferred from homology"/>
<keyword evidence="7" id="KW-0540">Nuclease</keyword>
<keyword evidence="19" id="KW-0235">DNA replication</keyword>
<dbReference type="EC" id="2.7.7.7" evidence="19"/>
<name>A0ABQ7I1D9_9MICR</name>
<accession>A0ABQ7I1D9</accession>
<dbReference type="Gene3D" id="1.10.287.690">
    <property type="entry name" value="Helix hairpin bin"/>
    <property type="match status" value="1"/>
</dbReference>
<dbReference type="InterPro" id="IPR036397">
    <property type="entry name" value="RNaseH_sf"/>
</dbReference>
<dbReference type="Gene3D" id="1.10.132.60">
    <property type="entry name" value="DNA polymerase family B, C-terminal domain"/>
    <property type="match status" value="1"/>
</dbReference>
<dbReference type="Proteomes" id="UP001516464">
    <property type="component" value="Unassembled WGS sequence"/>
</dbReference>
<evidence type="ECO:0000256" key="18">
    <source>
        <dbReference type="ARBA" id="ARBA00049244"/>
    </source>
</evidence>
<evidence type="ECO:0000259" key="20">
    <source>
        <dbReference type="Pfam" id="PF00136"/>
    </source>
</evidence>
<dbReference type="PANTHER" id="PTHR10322:SF23">
    <property type="entry name" value="DNA POLYMERASE DELTA CATALYTIC SUBUNIT"/>
    <property type="match status" value="1"/>
</dbReference>
<dbReference type="PROSITE" id="PS00116">
    <property type="entry name" value="DNA_POLYMERASE_B"/>
    <property type="match status" value="1"/>
</dbReference>
<evidence type="ECO:0000313" key="24">
    <source>
        <dbReference type="EMBL" id="KAF7684228.1"/>
    </source>
</evidence>
<dbReference type="Pfam" id="PF03104">
    <property type="entry name" value="DNA_pol_B_exo1"/>
    <property type="match status" value="1"/>
</dbReference>
<keyword evidence="10" id="KW-0378">Hydrolase</keyword>
<dbReference type="InterPro" id="IPR023211">
    <property type="entry name" value="DNA_pol_palm_dom_sf"/>
</dbReference>
<keyword evidence="16 19" id="KW-0238">DNA-binding</keyword>
<keyword evidence="17 19" id="KW-0539">Nucleus</keyword>
<dbReference type="InterPro" id="IPR056435">
    <property type="entry name" value="DPOD/Z_N"/>
</dbReference>
<keyword evidence="11 19" id="KW-0862">Zinc</keyword>
<evidence type="ECO:0000256" key="3">
    <source>
        <dbReference type="ARBA" id="ARBA00005755"/>
    </source>
</evidence>
<feature type="domain" description="DNA polymerase delta/zeta catalytic subunit N-terminal" evidence="23">
    <location>
        <begin position="41"/>
        <end position="106"/>
    </location>
</feature>
<sequence>MPLIFLQTHIDYYQSPITDQPILHIFGTTKEGNPVQLHASGFLPYCYVPVPPNVPPRFIRDFETILSTQVSRGTLLRIEEEQHKSIYGYTPKPSSFYKLYFSNPLSLSGVTKVLEKGIYINGRRYCFQVYESNISFVLKFMVDKGITGMCYLKVKSYEEIDGGYTTHVDDITPLESKGEYCKLPPLKILSIDIECIGKNNTFPTAKSDPIIQIGNTLQYYNINEKNNLKKDIFTLRDCAPIPGANVHSFDTEVKLLDAWHNFIIKTDPDVIVGYNIKNFDLPYLLERADRLGLHEFALMARTNKKVVARSHFTSSRQQGARADKEVEIQGRLVLDMLQIIRREHKLRSYTLNAVSVHFLGEQKEDVPFYAMRALQDGDRDTRRRIATYCLTDTMLPLRLLAHLNTLVNLTEMARVTGVPVDYLSTRGQSIKVLSLIYRRARQEGYIIPVMEDGNDRTYEGGFVMDPLRGYYDTPIAVLDFSSLYPSIMIAKNICYTTLLKRKGSIKKEANKLNEESIKEDEYLKDDDILETPTKDYFVKKNVKEGLLPKILSDLLEERKRVKKELAQEKDELIKDTLQGRQLALKLAANSIYGFTGSTVGKLPCFEISQSVTGFGREMISETKRIIEETLNNPIIIKRILGDSIDNTPILDQDKKDTPIVKVVYGDTDSVMIDLNEPNLEKVFKISSIIAEYVSTHFIKPISLEFEKVYYPFLLLNKKRYAGLIYTSPNKKGRIDSKGIETVRRDNCGLVRSVVETCLERMLLFRDLESAKSHVRSVVRDLYLGRVDLSQLVISKALTKEGEKYQAKQAHVELAERLRKRDEGSAPVLGDRVGYVIVRGQKGSAAYERSEDPVYVLENGLPIDTEYYLENQLSKPIHRLFEPVMENVAELLRGEHTRVVSGASIMRGPMSQFMSRKTVCLGCKSPGDILCVSCQSDFPKIFLNLQDDMEEKKALFNKCWVECQRCMGSLHNEVLCVNRDCPIFYMRTKVKKELIELNEKFIKLNEW</sequence>
<comment type="similarity">
    <text evidence="3 19">Belongs to the DNA polymerase type-B family.</text>
</comment>
<dbReference type="Gene3D" id="3.90.1600.10">
    <property type="entry name" value="Palm domain of DNA polymerase"/>
    <property type="match status" value="1"/>
</dbReference>
<dbReference type="InterPro" id="IPR042087">
    <property type="entry name" value="DNA_pol_B_thumb"/>
</dbReference>
<dbReference type="EMBL" id="SBIQ01000022">
    <property type="protein sequence ID" value="KAF7684228.1"/>
    <property type="molecule type" value="Genomic_DNA"/>
</dbReference>
<dbReference type="InterPro" id="IPR006133">
    <property type="entry name" value="DNA-dir_DNA_pol_B_exonuc"/>
</dbReference>
<keyword evidence="9 19" id="KW-0863">Zinc-finger</keyword>
<evidence type="ECO:0000259" key="23">
    <source>
        <dbReference type="Pfam" id="PF24055"/>
    </source>
</evidence>
<feature type="domain" description="C4-type zinc-finger of DNA polymerase delta" evidence="22">
    <location>
        <begin position="919"/>
        <end position="986"/>
    </location>
</feature>
<evidence type="ECO:0000256" key="15">
    <source>
        <dbReference type="ARBA" id="ARBA00023014"/>
    </source>
</evidence>
<keyword evidence="15 19" id="KW-0411">Iron-sulfur</keyword>
<organism evidence="24 25">
    <name type="scientific">Astathelohania contejeani</name>
    <dbReference type="NCBI Taxonomy" id="164912"/>
    <lineage>
        <taxon>Eukaryota</taxon>
        <taxon>Fungi</taxon>
        <taxon>Fungi incertae sedis</taxon>
        <taxon>Microsporidia</taxon>
        <taxon>Astathelohaniidae</taxon>
        <taxon>Astathelohania</taxon>
    </lineage>
</organism>
<dbReference type="SUPFAM" id="SSF53098">
    <property type="entry name" value="Ribonuclease H-like"/>
    <property type="match status" value="1"/>
</dbReference>
<evidence type="ECO:0000256" key="12">
    <source>
        <dbReference type="ARBA" id="ARBA00022839"/>
    </source>
</evidence>
<evidence type="ECO:0000256" key="1">
    <source>
        <dbReference type="ARBA" id="ARBA00001966"/>
    </source>
</evidence>
<dbReference type="InterPro" id="IPR017964">
    <property type="entry name" value="DNA-dir_DNA_pol_B_CS"/>
</dbReference>
<reference evidence="24 25" key="1">
    <citation type="submission" date="2019-01" db="EMBL/GenBank/DDBJ databases">
        <title>Genomes sequencing and comparative genomics of infectious freshwater microsporidia, Cucumispora dikerogammari and Thelohania contejeani.</title>
        <authorList>
            <person name="Cormier A."/>
            <person name="Giraud I."/>
            <person name="Wattier R."/>
            <person name="Teixeira M."/>
            <person name="Grandjean F."/>
            <person name="Rigaud T."/>
            <person name="Cordaux R."/>
        </authorList>
    </citation>
    <scope>NUCLEOTIDE SEQUENCE [LARGE SCALE GENOMIC DNA]</scope>
    <source>
        <strain evidence="24">T1</strain>
        <tissue evidence="24">Spores</tissue>
    </source>
</reference>
<comment type="catalytic activity">
    <reaction evidence="18 19">
        <text>DNA(n) + a 2'-deoxyribonucleoside 5'-triphosphate = DNA(n+1) + diphosphate</text>
        <dbReference type="Rhea" id="RHEA:22508"/>
        <dbReference type="Rhea" id="RHEA-COMP:17339"/>
        <dbReference type="Rhea" id="RHEA-COMP:17340"/>
        <dbReference type="ChEBI" id="CHEBI:33019"/>
        <dbReference type="ChEBI" id="CHEBI:61560"/>
        <dbReference type="ChEBI" id="CHEBI:173112"/>
        <dbReference type="EC" id="2.7.7.7"/>
    </reaction>
</comment>
<dbReference type="InterPro" id="IPR012337">
    <property type="entry name" value="RNaseH-like_sf"/>
</dbReference>
<dbReference type="InterPro" id="IPR006134">
    <property type="entry name" value="DNA-dir_DNA_pol_B_multi_dom"/>
</dbReference>
<dbReference type="Pfam" id="PF24055">
    <property type="entry name" value="POL3_N"/>
    <property type="match status" value="1"/>
</dbReference>
<evidence type="ECO:0000256" key="4">
    <source>
        <dbReference type="ARBA" id="ARBA00022485"/>
    </source>
</evidence>
<keyword evidence="5 19" id="KW-0808">Transferase</keyword>
<dbReference type="Pfam" id="PF00136">
    <property type="entry name" value="DNA_pol_B"/>
    <property type="match status" value="1"/>
</dbReference>